<dbReference type="GO" id="GO:0005886">
    <property type="term" value="C:plasma membrane"/>
    <property type="evidence" value="ECO:0007669"/>
    <property type="project" value="UniProtKB-SubCell"/>
</dbReference>
<evidence type="ECO:0000256" key="4">
    <source>
        <dbReference type="ARBA" id="ARBA00022989"/>
    </source>
</evidence>
<feature type="transmembrane region" description="Helical" evidence="6">
    <location>
        <begin position="274"/>
        <end position="291"/>
    </location>
</feature>
<proteinExistence type="predicted"/>
<evidence type="ECO:0000313" key="9">
    <source>
        <dbReference type="Proteomes" id="UP000199411"/>
    </source>
</evidence>
<feature type="transmembrane region" description="Helical" evidence="6">
    <location>
        <begin position="347"/>
        <end position="366"/>
    </location>
</feature>
<dbReference type="InterPro" id="IPR004477">
    <property type="entry name" value="ComEC_N"/>
</dbReference>
<keyword evidence="2" id="KW-1003">Cell membrane</keyword>
<feature type="domain" description="ComEC/Rec2-related protein" evidence="7">
    <location>
        <begin position="194"/>
        <end position="459"/>
    </location>
</feature>
<feature type="transmembrane region" description="Helical" evidence="6">
    <location>
        <begin position="12"/>
        <end position="28"/>
    </location>
</feature>
<dbReference type="OrthoDB" id="9790149at2"/>
<feature type="transmembrane region" description="Helical" evidence="6">
    <location>
        <begin position="34"/>
        <end position="64"/>
    </location>
</feature>
<dbReference type="AlphaFoldDB" id="A0A1G6JZD2"/>
<keyword evidence="4 6" id="KW-1133">Transmembrane helix</keyword>
<name>A0A1G6JZD2_9BACT</name>
<feature type="transmembrane region" description="Helical" evidence="6">
    <location>
        <begin position="250"/>
        <end position="268"/>
    </location>
</feature>
<feature type="transmembrane region" description="Helical" evidence="6">
    <location>
        <begin position="215"/>
        <end position="238"/>
    </location>
</feature>
<dbReference type="NCBIfam" id="TIGR00360">
    <property type="entry name" value="ComEC_N-term"/>
    <property type="match status" value="1"/>
</dbReference>
<dbReference type="PANTHER" id="PTHR30619">
    <property type="entry name" value="DNA INTERNALIZATION/COMPETENCE PROTEIN COMEC/REC2"/>
    <property type="match status" value="1"/>
</dbReference>
<reference evidence="9" key="1">
    <citation type="submission" date="2016-10" db="EMBL/GenBank/DDBJ databases">
        <authorList>
            <person name="Varghese N."/>
            <person name="Submissions S."/>
        </authorList>
    </citation>
    <scope>NUCLEOTIDE SEQUENCE [LARGE SCALE GENOMIC DNA]</scope>
    <source>
        <strain evidence="9">DSM 8415</strain>
    </source>
</reference>
<evidence type="ECO:0000259" key="7">
    <source>
        <dbReference type="Pfam" id="PF03772"/>
    </source>
</evidence>
<comment type="subcellular location">
    <subcellularLocation>
        <location evidence="1">Cell membrane</location>
        <topology evidence="1">Multi-pass membrane protein</topology>
    </subcellularLocation>
</comment>
<gene>
    <name evidence="8" type="ORF">SAMN05660835_00518</name>
</gene>
<dbReference type="InterPro" id="IPR052159">
    <property type="entry name" value="Competence_DNA_uptake"/>
</dbReference>
<evidence type="ECO:0000256" key="5">
    <source>
        <dbReference type="ARBA" id="ARBA00023136"/>
    </source>
</evidence>
<keyword evidence="9" id="KW-1185">Reference proteome</keyword>
<feature type="transmembrane region" description="Helical" evidence="6">
    <location>
        <begin position="320"/>
        <end position="340"/>
    </location>
</feature>
<feature type="transmembrane region" description="Helical" evidence="6">
    <location>
        <begin position="442"/>
        <end position="462"/>
    </location>
</feature>
<feature type="transmembrane region" description="Helical" evidence="6">
    <location>
        <begin position="386"/>
        <end position="404"/>
    </location>
</feature>
<feature type="transmembrane region" description="Helical" evidence="6">
    <location>
        <begin position="411"/>
        <end position="430"/>
    </location>
</feature>
<dbReference type="RefSeq" id="WP_092127979.1">
    <property type="nucleotide sequence ID" value="NZ_FMYU01000003.1"/>
</dbReference>
<organism evidence="8 9">
    <name type="scientific">Desulfurella multipotens</name>
    <dbReference type="NCBI Taxonomy" id="79269"/>
    <lineage>
        <taxon>Bacteria</taxon>
        <taxon>Pseudomonadati</taxon>
        <taxon>Campylobacterota</taxon>
        <taxon>Desulfurellia</taxon>
        <taxon>Desulfurellales</taxon>
        <taxon>Desulfurellaceae</taxon>
        <taxon>Desulfurella</taxon>
    </lineage>
</organism>
<keyword evidence="3 6" id="KW-0812">Transmembrane</keyword>
<evidence type="ECO:0000256" key="1">
    <source>
        <dbReference type="ARBA" id="ARBA00004651"/>
    </source>
</evidence>
<dbReference type="Proteomes" id="UP000199411">
    <property type="component" value="Unassembled WGS sequence"/>
</dbReference>
<evidence type="ECO:0000313" key="8">
    <source>
        <dbReference type="EMBL" id="SDC24053.1"/>
    </source>
</evidence>
<sequence>MRSKISKILWQYPFAFVLSGILSTYFFLTKSSLLIFSLIAFTIAIFRFKLIILTAFLVILVFAFKKSQTLPLNFEQDSEFKAKIISVKEQSRFLSVIARSESSKNVFLYVPKKYTINDSGKYLFYAKIKSIDALKDDDFRDFLKSKGIYYYGFAYYAKCLSTGNMLDNFRRKIITENYYFLKDPHDRLIEAAVFGDTKRLFPIIDYFKNTQTIHILSVSGVHMSFAFAIFYFLFFKIVSNIKSIYQRYNLKIISSIFGIVSTLVYFSISGGQIPAVRSFIMIMLFVLSMIFGLQKNAYNILFFVATLFFIFYGFEIFSDISFVLSFVMTFFAIYTAFVIQRLKLKKLYAFFVFSFCMSVFSIPLSVYYFGYVSTTSFVSNLILDPYFGFLIMPMSFLSIVFTFLPYYFKWPFFAIFDFVIKIYFQILVFLSNLTKIIHINPINNVVVVLLYIVLIALVELIVSKISAASFSKANLSQ</sequence>
<evidence type="ECO:0000256" key="6">
    <source>
        <dbReference type="SAM" id="Phobius"/>
    </source>
</evidence>
<dbReference type="EMBL" id="FMYU01000003">
    <property type="protein sequence ID" value="SDC24053.1"/>
    <property type="molecule type" value="Genomic_DNA"/>
</dbReference>
<feature type="transmembrane region" description="Helical" evidence="6">
    <location>
        <begin position="298"/>
        <end position="314"/>
    </location>
</feature>
<protein>
    <submittedName>
        <fullName evidence="8">Competence protein ComEC</fullName>
    </submittedName>
</protein>
<evidence type="ECO:0000256" key="2">
    <source>
        <dbReference type="ARBA" id="ARBA00022475"/>
    </source>
</evidence>
<dbReference type="Pfam" id="PF03772">
    <property type="entry name" value="Competence"/>
    <property type="match status" value="1"/>
</dbReference>
<keyword evidence="5 6" id="KW-0472">Membrane</keyword>
<accession>A0A1G6JZD2</accession>
<evidence type="ECO:0000256" key="3">
    <source>
        <dbReference type="ARBA" id="ARBA00022692"/>
    </source>
</evidence>
<dbReference type="PANTHER" id="PTHR30619:SF7">
    <property type="entry name" value="BETA-LACTAMASE DOMAIN PROTEIN"/>
    <property type="match status" value="1"/>
</dbReference>